<dbReference type="GO" id="GO:0005337">
    <property type="term" value="F:nucleoside transmembrane transporter activity"/>
    <property type="evidence" value="ECO:0007669"/>
    <property type="project" value="InterPro"/>
</dbReference>
<dbReference type="RefSeq" id="WP_013367373.1">
    <property type="nucleotide sequence ID" value="NZ_CP012871.1"/>
</dbReference>
<proteinExistence type="inferred from homology"/>
<dbReference type="SUPFAM" id="SSF111364">
    <property type="entry name" value="Tsx-like channel"/>
    <property type="match status" value="1"/>
</dbReference>
<dbReference type="InterPro" id="IPR036777">
    <property type="entry name" value="Channel_Tsx-like_sf"/>
</dbReference>
<evidence type="ECO:0000256" key="2">
    <source>
        <dbReference type="ARBA" id="ARBA00008728"/>
    </source>
</evidence>
<feature type="signal peptide" evidence="7">
    <location>
        <begin position="1"/>
        <end position="22"/>
    </location>
</feature>
<dbReference type="Gene3D" id="2.40.230.20">
    <property type="entry name" value="Nucleoside-specific channel-forming protein, Tsx-like"/>
    <property type="match status" value="1"/>
</dbReference>
<evidence type="ECO:0000256" key="4">
    <source>
        <dbReference type="ARBA" id="ARBA00022729"/>
    </source>
</evidence>
<evidence type="ECO:0000256" key="6">
    <source>
        <dbReference type="ARBA" id="ARBA00023237"/>
    </source>
</evidence>
<name>A0A806X3F7_9ENTR</name>
<evidence type="ECO:0000256" key="3">
    <source>
        <dbReference type="ARBA" id="ARBA00014794"/>
    </source>
</evidence>
<dbReference type="Proteomes" id="UP000069162">
    <property type="component" value="Chromosome"/>
</dbReference>
<evidence type="ECO:0000313" key="9">
    <source>
        <dbReference type="Proteomes" id="UP000069162"/>
    </source>
</evidence>
<dbReference type="OMA" id="KSTGWGY"/>
<evidence type="ECO:0000313" key="8">
    <source>
        <dbReference type="EMBL" id="ALR75685.1"/>
    </source>
</evidence>
<evidence type="ECO:0000256" key="5">
    <source>
        <dbReference type="ARBA" id="ARBA00023136"/>
    </source>
</evidence>
<dbReference type="OrthoDB" id="104801at2"/>
<dbReference type="InterPro" id="IPR003055">
    <property type="entry name" value="Channel_Tsx"/>
</dbReference>
<accession>A0A806X3F7</accession>
<reference evidence="9" key="1">
    <citation type="submission" date="2015-10" db="EMBL/GenBank/DDBJ databases">
        <title>Complete Genome Sequencing of Klebsiella sp. strain G5.</title>
        <authorList>
            <person name="Chan K.-G."/>
            <person name="Chen J.-W."/>
        </authorList>
    </citation>
    <scope>NUCLEOTIDE SEQUENCE [LARGE SCALE GENOMIC DNA]</scope>
    <source>
        <strain evidence="9">G5</strain>
    </source>
</reference>
<dbReference type="InterPro" id="IPR018013">
    <property type="entry name" value="Channel_Tsx-like"/>
</dbReference>
<dbReference type="AlphaFoldDB" id="A0A806X3F7"/>
<dbReference type="KEGG" id="kle:AO703_05005"/>
<keyword evidence="6" id="KW-0998">Cell outer membrane</keyword>
<dbReference type="PRINTS" id="PR01277">
    <property type="entry name" value="CHANNELTSX"/>
</dbReference>
<feature type="chain" id="PRO_5032393789" description="Nucleoside-specific channel-forming protein Tsx" evidence="7">
    <location>
        <begin position="23"/>
        <end position="297"/>
    </location>
</feature>
<sequence>MKKTLLAASAVLALSSSFPASAAETSKPEYVSDWWHQSVNVVGSYHTRFGPLINNDVYLEYEAFAKKDWFDFYGYIDIPKTFGIGNGNDKGAWDNGSRMFMEIEPRFSIDKLTGTSLAFGPFKEWYIANNYIYDMGAKGEESTKQSTWYMGLGTDIDTGLPMSLSLNVYAKYQWQNYGASNENEWDGYRFKVKYFVPITQLWGGQLSYIGFTNFDWGSDLGSDNFYDNNGKHARTSNSIASSHILALNYDHWHYSVVARYWHNGGQWADDASLNFGNGDFNVKSTGWGGYLVVGYNF</sequence>
<protein>
    <recommendedName>
        <fullName evidence="3">Nucleoside-specific channel-forming protein Tsx</fullName>
    </recommendedName>
</protein>
<comment type="similarity">
    <text evidence="2">Belongs to the nucleoside-specific channel-forming outer membrane porin (Tsx) (TC 1.B.10) family.</text>
</comment>
<organism evidence="8 9">
    <name type="scientific">[Enterobacter] lignolyticus</name>
    <dbReference type="NCBI Taxonomy" id="1334193"/>
    <lineage>
        <taxon>Bacteria</taxon>
        <taxon>Pseudomonadati</taxon>
        <taxon>Pseudomonadota</taxon>
        <taxon>Gammaproteobacteria</taxon>
        <taxon>Enterobacterales</taxon>
        <taxon>Enterobacteriaceae</taxon>
        <taxon>Pluralibacter</taxon>
    </lineage>
</organism>
<evidence type="ECO:0000256" key="7">
    <source>
        <dbReference type="SAM" id="SignalP"/>
    </source>
</evidence>
<dbReference type="GO" id="GO:0009279">
    <property type="term" value="C:cell outer membrane"/>
    <property type="evidence" value="ECO:0007669"/>
    <property type="project" value="UniProtKB-SubCell"/>
</dbReference>
<comment type="subcellular location">
    <subcellularLocation>
        <location evidence="1">Cell outer membrane</location>
        <topology evidence="1">Multi-pass membrane protein</topology>
    </subcellularLocation>
</comment>
<dbReference type="NCBIfam" id="NF011686">
    <property type="entry name" value="PRK15106.1"/>
    <property type="match status" value="1"/>
</dbReference>
<gene>
    <name evidence="8" type="ORF">AO703_05005</name>
</gene>
<dbReference type="EMBL" id="CP012871">
    <property type="protein sequence ID" value="ALR75685.1"/>
    <property type="molecule type" value="Genomic_DNA"/>
</dbReference>
<keyword evidence="4 7" id="KW-0732">Signal</keyword>
<evidence type="ECO:0000256" key="1">
    <source>
        <dbReference type="ARBA" id="ARBA00004571"/>
    </source>
</evidence>
<dbReference type="Pfam" id="PF03502">
    <property type="entry name" value="Channel_Tsx"/>
    <property type="match status" value="1"/>
</dbReference>
<keyword evidence="5" id="KW-0472">Membrane</keyword>